<keyword evidence="3" id="KW-1185">Reference proteome</keyword>
<dbReference type="HOGENOM" id="CLU_1117995_0_0_1"/>
<evidence type="ECO:0000256" key="1">
    <source>
        <dbReference type="SAM" id="MobiDB-lite"/>
    </source>
</evidence>
<dbReference type="Proteomes" id="UP000008370">
    <property type="component" value="Unassembled WGS sequence"/>
</dbReference>
<accession>K5WEE9</accession>
<feature type="compositionally biased region" description="Polar residues" evidence="1">
    <location>
        <begin position="73"/>
        <end position="93"/>
    </location>
</feature>
<dbReference type="EMBL" id="JH930934">
    <property type="protein sequence ID" value="EKM48557.1"/>
    <property type="molecule type" value="Genomic_DNA"/>
</dbReference>
<gene>
    <name evidence="2" type="ORF">PHACADRAFT_266295</name>
</gene>
<protein>
    <submittedName>
        <fullName evidence="2">Uncharacterized protein</fullName>
    </submittedName>
</protein>
<dbReference type="RefSeq" id="XP_007402891.1">
    <property type="nucleotide sequence ID" value="XM_007402829.1"/>
</dbReference>
<reference evidence="2 3" key="1">
    <citation type="journal article" date="2012" name="BMC Genomics">
        <title>Comparative genomics of the white-rot fungi, Phanerochaete carnosa and P. chrysosporium, to elucidate the genetic basis of the distinct wood types they colonize.</title>
        <authorList>
            <person name="Suzuki H."/>
            <person name="MacDonald J."/>
            <person name="Syed K."/>
            <person name="Salamov A."/>
            <person name="Hori C."/>
            <person name="Aerts A."/>
            <person name="Henrissat B."/>
            <person name="Wiebenga A."/>
            <person name="vanKuyk P.A."/>
            <person name="Barry K."/>
            <person name="Lindquist E."/>
            <person name="LaButti K."/>
            <person name="Lapidus A."/>
            <person name="Lucas S."/>
            <person name="Coutinho P."/>
            <person name="Gong Y."/>
            <person name="Samejima M."/>
            <person name="Mahadevan R."/>
            <person name="Abou-Zaid M."/>
            <person name="de Vries R.P."/>
            <person name="Igarashi K."/>
            <person name="Yadav J.S."/>
            <person name="Grigoriev I.V."/>
            <person name="Master E.R."/>
        </authorList>
    </citation>
    <scope>NUCLEOTIDE SEQUENCE [LARGE SCALE GENOMIC DNA]</scope>
    <source>
        <strain evidence="2 3">HHB-10118-sp</strain>
    </source>
</reference>
<feature type="compositionally biased region" description="Basic and acidic residues" evidence="1">
    <location>
        <begin position="125"/>
        <end position="148"/>
    </location>
</feature>
<evidence type="ECO:0000313" key="2">
    <source>
        <dbReference type="EMBL" id="EKM48557.1"/>
    </source>
</evidence>
<feature type="region of interest" description="Disordered" evidence="1">
    <location>
        <begin position="72"/>
        <end position="231"/>
    </location>
</feature>
<name>K5WEE9_PHACS</name>
<dbReference type="InParanoid" id="K5WEE9"/>
<sequence>MTTLPRISQGLGVQSRTSTCLMISALSIRHCGRTPLRLLHYREACRSWTSSISAASSPESLLPPSRKLASADASANVSSPENARSASSAPISRTDTHADELPSLVVPSPKLSPALSSEAVPTDTFTRKTLPDDDHSASLKPQHAEMAMRSDTPFDLAMGEGSRTQTHDRQVSLEASDPPTELAPVDEPAQSYQVQDGVSGPPTQIPARSSSLPPSHLRVAEQTAPTTKRGSALLKLSGLKSVRKALRGR</sequence>
<proteinExistence type="predicted"/>
<feature type="non-terminal residue" evidence="2">
    <location>
        <position position="249"/>
    </location>
</feature>
<dbReference type="KEGG" id="pco:PHACADRAFT_266295"/>
<evidence type="ECO:0000313" key="3">
    <source>
        <dbReference type="Proteomes" id="UP000008370"/>
    </source>
</evidence>
<dbReference type="GeneID" id="18919362"/>
<feature type="compositionally biased region" description="Low complexity" evidence="1">
    <location>
        <begin position="101"/>
        <end position="119"/>
    </location>
</feature>
<organism evidence="2 3">
    <name type="scientific">Phanerochaete carnosa (strain HHB-10118-sp)</name>
    <name type="common">White-rot fungus</name>
    <name type="synonym">Peniophora carnosa</name>
    <dbReference type="NCBI Taxonomy" id="650164"/>
    <lineage>
        <taxon>Eukaryota</taxon>
        <taxon>Fungi</taxon>
        <taxon>Dikarya</taxon>
        <taxon>Basidiomycota</taxon>
        <taxon>Agaricomycotina</taxon>
        <taxon>Agaricomycetes</taxon>
        <taxon>Polyporales</taxon>
        <taxon>Phanerochaetaceae</taxon>
        <taxon>Phanerochaete</taxon>
    </lineage>
</organism>
<dbReference type="AlphaFoldDB" id="K5WEE9"/>